<dbReference type="InterPro" id="IPR000719">
    <property type="entry name" value="Prot_kinase_dom"/>
</dbReference>
<feature type="repeat" description="TPR" evidence="3">
    <location>
        <begin position="677"/>
        <end position="710"/>
    </location>
</feature>
<keyword evidence="9" id="KW-1185">Reference proteome</keyword>
<dbReference type="PANTHER" id="PTHR45586:SF1">
    <property type="entry name" value="LIPOPOLYSACCHARIDE ASSEMBLY PROTEIN B"/>
    <property type="match status" value="1"/>
</dbReference>
<dbReference type="Gene3D" id="1.25.40.10">
    <property type="entry name" value="Tetratricopeptide repeat domain"/>
    <property type="match status" value="4"/>
</dbReference>
<reference evidence="8 9" key="1">
    <citation type="submission" date="2019-08" db="EMBL/GenBank/DDBJ databases">
        <title>Deep-cultivation of Planctomycetes and their phenomic and genomic characterization uncovers novel biology.</title>
        <authorList>
            <person name="Wiegand S."/>
            <person name="Jogler M."/>
            <person name="Boedeker C."/>
            <person name="Pinto D."/>
            <person name="Vollmers J."/>
            <person name="Rivas-Marin E."/>
            <person name="Kohn T."/>
            <person name="Peeters S.H."/>
            <person name="Heuer A."/>
            <person name="Rast P."/>
            <person name="Oberbeckmann S."/>
            <person name="Bunk B."/>
            <person name="Jeske O."/>
            <person name="Meyerdierks A."/>
            <person name="Storesund J.E."/>
            <person name="Kallscheuer N."/>
            <person name="Luecker S."/>
            <person name="Lage O.M."/>
            <person name="Pohl T."/>
            <person name="Merkel B.J."/>
            <person name="Hornburger P."/>
            <person name="Mueller R.-W."/>
            <person name="Bruemmer F."/>
            <person name="Labrenz M."/>
            <person name="Spormann A.M."/>
            <person name="Op den Camp H."/>
            <person name="Overmann J."/>
            <person name="Amann R."/>
            <person name="Jetten M.S.M."/>
            <person name="Mascher T."/>
            <person name="Medema M.H."/>
            <person name="Devos D.P."/>
            <person name="Kaster A.-K."/>
            <person name="Ovreas L."/>
            <person name="Rohde M."/>
            <person name="Galperin M.Y."/>
            <person name="Jogler C."/>
        </authorList>
    </citation>
    <scope>NUCLEOTIDE SEQUENCE [LARGE SCALE GENOMIC DNA]</scope>
    <source>
        <strain evidence="8 9">OJF2</strain>
    </source>
</reference>
<dbReference type="Gene3D" id="3.30.200.20">
    <property type="entry name" value="Phosphorylase Kinase, domain 1"/>
    <property type="match status" value="1"/>
</dbReference>
<protein>
    <submittedName>
        <fullName evidence="8">Serine/threonine-protein kinase PknB</fullName>
        <ecNumber evidence="8">2.7.11.1</ecNumber>
    </submittedName>
</protein>
<keyword evidence="8" id="KW-0418">Kinase</keyword>
<feature type="binding site" evidence="4">
    <location>
        <position position="92"/>
    </location>
    <ligand>
        <name>ATP</name>
        <dbReference type="ChEBI" id="CHEBI:30616"/>
    </ligand>
</feature>
<feature type="repeat" description="TPR" evidence="3">
    <location>
        <begin position="745"/>
        <end position="778"/>
    </location>
</feature>
<evidence type="ECO:0000313" key="9">
    <source>
        <dbReference type="Proteomes" id="UP000324233"/>
    </source>
</evidence>
<dbReference type="KEGG" id="agv:OJF2_70530"/>
<dbReference type="InterPro" id="IPR019734">
    <property type="entry name" value="TPR_rpt"/>
</dbReference>
<dbReference type="InterPro" id="IPR011009">
    <property type="entry name" value="Kinase-like_dom_sf"/>
</dbReference>
<dbReference type="Pfam" id="PF13374">
    <property type="entry name" value="TPR_10"/>
    <property type="match status" value="1"/>
</dbReference>
<dbReference type="Gene3D" id="1.10.510.10">
    <property type="entry name" value="Transferase(Phosphotransferase) domain 1"/>
    <property type="match status" value="1"/>
</dbReference>
<keyword evidence="4" id="KW-0067">ATP-binding</keyword>
<name>A0A5B9WEZ6_9BACT</name>
<keyword evidence="1" id="KW-0677">Repeat</keyword>
<dbReference type="PROSITE" id="PS50011">
    <property type="entry name" value="PROTEIN_KINASE_DOM"/>
    <property type="match status" value="1"/>
</dbReference>
<feature type="compositionally biased region" description="Basic and acidic residues" evidence="5">
    <location>
        <begin position="7"/>
        <end position="19"/>
    </location>
</feature>
<feature type="repeat" description="TPR" evidence="3">
    <location>
        <begin position="847"/>
        <end position="880"/>
    </location>
</feature>
<keyword evidence="8" id="KW-0808">Transferase</keyword>
<dbReference type="CDD" id="cd14014">
    <property type="entry name" value="STKc_PknB_like"/>
    <property type="match status" value="1"/>
</dbReference>
<dbReference type="SUPFAM" id="SSF48452">
    <property type="entry name" value="TPR-like"/>
    <property type="match status" value="1"/>
</dbReference>
<feature type="repeat" description="TPR" evidence="3">
    <location>
        <begin position="711"/>
        <end position="744"/>
    </location>
</feature>
<feature type="repeat" description="TPR" evidence="3">
    <location>
        <begin position="813"/>
        <end position="846"/>
    </location>
</feature>
<gene>
    <name evidence="8" type="primary">pknB_42</name>
    <name evidence="8" type="ORF">OJF2_70530</name>
</gene>
<dbReference type="OrthoDB" id="236285at2"/>
<dbReference type="Pfam" id="PF13432">
    <property type="entry name" value="TPR_16"/>
    <property type="match status" value="4"/>
</dbReference>
<dbReference type="InterPro" id="IPR017441">
    <property type="entry name" value="Protein_kinase_ATP_BS"/>
</dbReference>
<keyword evidence="6" id="KW-0472">Membrane</keyword>
<evidence type="ECO:0000256" key="1">
    <source>
        <dbReference type="ARBA" id="ARBA00022737"/>
    </source>
</evidence>
<feature type="region of interest" description="Disordered" evidence="5">
    <location>
        <begin position="1"/>
        <end position="53"/>
    </location>
</feature>
<dbReference type="PROSITE" id="PS00109">
    <property type="entry name" value="PROTEIN_KINASE_TYR"/>
    <property type="match status" value="1"/>
</dbReference>
<dbReference type="Pfam" id="PF00069">
    <property type="entry name" value="Pkinase"/>
    <property type="match status" value="1"/>
</dbReference>
<evidence type="ECO:0000256" key="6">
    <source>
        <dbReference type="SAM" id="Phobius"/>
    </source>
</evidence>
<accession>A0A5B9WEZ6</accession>
<dbReference type="InterPro" id="IPR011990">
    <property type="entry name" value="TPR-like_helical_dom_sf"/>
</dbReference>
<dbReference type="SUPFAM" id="SSF56112">
    <property type="entry name" value="Protein kinase-like (PK-like)"/>
    <property type="match status" value="1"/>
</dbReference>
<dbReference type="EMBL" id="CP042997">
    <property type="protein sequence ID" value="QEH38450.1"/>
    <property type="molecule type" value="Genomic_DNA"/>
</dbReference>
<keyword evidence="4" id="KW-0547">Nucleotide-binding</keyword>
<keyword evidence="2 3" id="KW-0802">TPR repeat</keyword>
<evidence type="ECO:0000259" key="7">
    <source>
        <dbReference type="PROSITE" id="PS50011"/>
    </source>
</evidence>
<dbReference type="PROSITE" id="PS00107">
    <property type="entry name" value="PROTEIN_KINASE_ATP"/>
    <property type="match status" value="1"/>
</dbReference>
<feature type="domain" description="Protein kinase" evidence="7">
    <location>
        <begin position="63"/>
        <end position="355"/>
    </location>
</feature>
<dbReference type="GO" id="GO:0005524">
    <property type="term" value="F:ATP binding"/>
    <property type="evidence" value="ECO:0007669"/>
    <property type="project" value="UniProtKB-UniRule"/>
</dbReference>
<dbReference type="Proteomes" id="UP000324233">
    <property type="component" value="Chromosome"/>
</dbReference>
<dbReference type="InterPro" id="IPR051012">
    <property type="entry name" value="CellSynth/LPSAsmb/PSIAsmb"/>
</dbReference>
<evidence type="ECO:0000256" key="5">
    <source>
        <dbReference type="SAM" id="MobiDB-lite"/>
    </source>
</evidence>
<dbReference type="PANTHER" id="PTHR45586">
    <property type="entry name" value="TPR REPEAT-CONTAINING PROTEIN PA4667"/>
    <property type="match status" value="1"/>
</dbReference>
<dbReference type="EC" id="2.7.11.1" evidence="8"/>
<proteinExistence type="predicted"/>
<evidence type="ECO:0000256" key="3">
    <source>
        <dbReference type="PROSITE-ProRule" id="PRU00339"/>
    </source>
</evidence>
<evidence type="ECO:0000313" key="8">
    <source>
        <dbReference type="EMBL" id="QEH38450.1"/>
    </source>
</evidence>
<dbReference type="GO" id="GO:0004674">
    <property type="term" value="F:protein serine/threonine kinase activity"/>
    <property type="evidence" value="ECO:0007669"/>
    <property type="project" value="UniProtKB-EC"/>
</dbReference>
<dbReference type="AlphaFoldDB" id="A0A5B9WEZ6"/>
<organism evidence="8 9">
    <name type="scientific">Aquisphaera giovannonii</name>
    <dbReference type="NCBI Taxonomy" id="406548"/>
    <lineage>
        <taxon>Bacteria</taxon>
        <taxon>Pseudomonadati</taxon>
        <taxon>Planctomycetota</taxon>
        <taxon>Planctomycetia</taxon>
        <taxon>Isosphaerales</taxon>
        <taxon>Isosphaeraceae</taxon>
        <taxon>Aquisphaera</taxon>
    </lineage>
</organism>
<evidence type="ECO:0000256" key="4">
    <source>
        <dbReference type="PROSITE-ProRule" id="PRU10141"/>
    </source>
</evidence>
<evidence type="ECO:0000256" key="2">
    <source>
        <dbReference type="ARBA" id="ARBA00022803"/>
    </source>
</evidence>
<keyword evidence="6" id="KW-1133">Transmembrane helix</keyword>
<dbReference type="InterPro" id="IPR008266">
    <property type="entry name" value="Tyr_kinase_AS"/>
</dbReference>
<keyword evidence="6" id="KW-0812">Transmembrane</keyword>
<dbReference type="PROSITE" id="PS50005">
    <property type="entry name" value="TPR"/>
    <property type="match status" value="5"/>
</dbReference>
<sequence>MCDESMDGVHPHDEGRIDPESSGPDGVVWSESLDDPKRATGHAPAVPGGGEIRAGAGPLEGRYDLLDVLGVGGMGVVRVGRDRHLGRELAVKLMKRELVGQPRAERRFLDEARIKSRLQHPAIPPVYELVANSELGPFFTMKLVEGQTLEALLKDLQGSGEDRPRLLRILERVSQGVAHAHEQGIVHLDLSTKNVMVDPRDDLVQVMDWGLARDVNEAVAGGGAGPGQGHPARAQKAAGGTPGFMAPEVLLGRPAHTPADVFALGSILCRILTGRPAYAFRSPQDLLRQAAESGFGLALVGDARGRLLELRVAAEAAGEAEEARLIALAFESIDPEPANRPADAKAFGARLATYLGDSDRRRRDAEVELRAAKAREAADRRRRRMAYAAMAAALVAIATGGGALVAADRRARRDEADVREAVALAQARFDEATRGGPGEGFAWDRAREAAARADHVARRVPTRRDLARQVDAMAAVAQRGWRLHRLAARLDEARLAEAASVRDGHFDSGPKLDGYAAAFAEAGVPFGSTPVAEIIALLQGAGHAQDIAAALDDWEIESADAPFHADLIAVAEAIDPACNDVRRCIRGRDAEALIALVRAEGAGRIPVSGMRLVAQALQGFGRRPLAAPLLEEAIARGPGDFWLNHELGVALLHADPPRPDEAVRYLTAARSLRPTSPGVRLNLGNALARAGRTKEAESEYRAAIHLQPEYGEAHFNLGYLLEDLNRLAEAEASYREAIRHRPKSASAQSALGLLLLANRRVDEAVKHLRIAVGLDPGDAKAHVNLGNGLNAQGSTADAEASYHAAIERDPGLAGAYSNLASLMQKRGSVGEAEAMYRRAADLAPGLSEARQGLGQTLKALGRLEEAERELAEAVRLDPKDAGSRFDLADLLARRGQSVGAEKYYREAIKLQPAFAEAHCNLGQLLRLEGRFREALEELRIGHAQGSARPDWPYPSARWVKACEALTGLEGRLPALLSGAEHPRDNAERLLLGELCYDLKRFVDAADFYGDALRLDPELGADRGPQYRYNAACAALRAATDVPGGADRAALRARAYDWLRLELKAWKVVATGPEPNAKSTVDDALRYWKEDPDLTAVRDKAAVPALPDEERASWRAFWSEVDGLLREVAGRDGEGGV</sequence>
<dbReference type="SMART" id="SM00028">
    <property type="entry name" value="TPR"/>
    <property type="match status" value="9"/>
</dbReference>
<feature type="transmembrane region" description="Helical" evidence="6">
    <location>
        <begin position="385"/>
        <end position="407"/>
    </location>
</feature>